<dbReference type="Proteomes" id="UP000789508">
    <property type="component" value="Unassembled WGS sequence"/>
</dbReference>
<proteinExistence type="predicted"/>
<dbReference type="GO" id="GO:0016787">
    <property type="term" value="F:hydrolase activity"/>
    <property type="evidence" value="ECO:0007669"/>
    <property type="project" value="InterPro"/>
</dbReference>
<evidence type="ECO:0000259" key="1">
    <source>
        <dbReference type="Pfam" id="PF01738"/>
    </source>
</evidence>
<accession>A0A9N9HDG1</accession>
<dbReference type="Gene3D" id="3.40.50.1820">
    <property type="entry name" value="alpha/beta hydrolase"/>
    <property type="match status" value="1"/>
</dbReference>
<dbReference type="InterPro" id="IPR029058">
    <property type="entry name" value="AB_hydrolase_fold"/>
</dbReference>
<gene>
    <name evidence="2" type="ORF">ALEPTO_LOCUS10442</name>
</gene>
<evidence type="ECO:0000313" key="2">
    <source>
        <dbReference type="EMBL" id="CAG8665527.1"/>
    </source>
</evidence>
<dbReference type="OrthoDB" id="17560at2759"/>
<dbReference type="InterPro" id="IPR002925">
    <property type="entry name" value="Dienelactn_hydro"/>
</dbReference>
<evidence type="ECO:0000313" key="3">
    <source>
        <dbReference type="Proteomes" id="UP000789508"/>
    </source>
</evidence>
<name>A0A9N9HDG1_9GLOM</name>
<dbReference type="Pfam" id="PF01738">
    <property type="entry name" value="DLH"/>
    <property type="match status" value="1"/>
</dbReference>
<comment type="caution">
    <text evidence="2">The sequence shown here is derived from an EMBL/GenBank/DDBJ whole genome shotgun (WGS) entry which is preliminary data.</text>
</comment>
<sequence length="259" mass="29057">MPTTYFSPTIKIPALKPNHLSEGSYTCIQDEIKAYSVFGRSSSPNINYNCGQKKAIIVAHDMFGFTLNSEQICDIIAGQGYRVVMPYLFLDEPYTRERAYAECNIERFSWISKVAPVGHINLVIDKTISYLRKEGIENFGICGLSWGGKVAALASQNRIFSAAITIHTPWLTFDDLKDIQCPIAIITSGDLQDLSHAVTSLQKTKPFARKIVHVRFQNLRYGWLSVFGDFTNPVIADLATDVLKVAITFFKENLGIRSY</sequence>
<dbReference type="AlphaFoldDB" id="A0A9N9HDG1"/>
<dbReference type="SUPFAM" id="SSF53474">
    <property type="entry name" value="alpha/beta-Hydrolases"/>
    <property type="match status" value="1"/>
</dbReference>
<dbReference type="PANTHER" id="PTHR17630">
    <property type="entry name" value="DIENELACTONE HYDROLASE"/>
    <property type="match status" value="1"/>
</dbReference>
<dbReference type="EMBL" id="CAJVPS010011559">
    <property type="protein sequence ID" value="CAG8665527.1"/>
    <property type="molecule type" value="Genomic_DNA"/>
</dbReference>
<keyword evidence="3" id="KW-1185">Reference proteome</keyword>
<feature type="domain" description="Dienelactone hydrolase" evidence="1">
    <location>
        <begin position="52"/>
        <end position="189"/>
    </location>
</feature>
<reference evidence="2" key="1">
    <citation type="submission" date="2021-06" db="EMBL/GenBank/DDBJ databases">
        <authorList>
            <person name="Kallberg Y."/>
            <person name="Tangrot J."/>
            <person name="Rosling A."/>
        </authorList>
    </citation>
    <scope>NUCLEOTIDE SEQUENCE</scope>
    <source>
        <strain evidence="2">FL130A</strain>
    </source>
</reference>
<protein>
    <submittedName>
        <fullName evidence="2">5252_t:CDS:1</fullName>
    </submittedName>
</protein>
<organism evidence="2 3">
    <name type="scientific">Ambispora leptoticha</name>
    <dbReference type="NCBI Taxonomy" id="144679"/>
    <lineage>
        <taxon>Eukaryota</taxon>
        <taxon>Fungi</taxon>
        <taxon>Fungi incertae sedis</taxon>
        <taxon>Mucoromycota</taxon>
        <taxon>Glomeromycotina</taxon>
        <taxon>Glomeromycetes</taxon>
        <taxon>Archaeosporales</taxon>
        <taxon>Ambisporaceae</taxon>
        <taxon>Ambispora</taxon>
    </lineage>
</organism>
<dbReference type="PANTHER" id="PTHR17630:SF44">
    <property type="entry name" value="PROTEIN AIM2"/>
    <property type="match status" value="1"/>
</dbReference>